<evidence type="ECO:0000313" key="2">
    <source>
        <dbReference type="EMBL" id="GAA2001372.1"/>
    </source>
</evidence>
<reference evidence="2 3" key="1">
    <citation type="journal article" date="2019" name="Int. J. Syst. Evol. Microbiol.">
        <title>The Global Catalogue of Microorganisms (GCM) 10K type strain sequencing project: providing services to taxonomists for standard genome sequencing and annotation.</title>
        <authorList>
            <consortium name="The Broad Institute Genomics Platform"/>
            <consortium name="The Broad Institute Genome Sequencing Center for Infectious Disease"/>
            <person name="Wu L."/>
            <person name="Ma J."/>
        </authorList>
    </citation>
    <scope>NUCLEOTIDE SEQUENCE [LARGE SCALE GENOMIC DNA]</scope>
    <source>
        <strain evidence="2 3">JCM 15313</strain>
    </source>
</reference>
<gene>
    <name evidence="2" type="ORF">GCM10009799_30750</name>
</gene>
<keyword evidence="1" id="KW-0732">Signal</keyword>
<organism evidence="2 3">
    <name type="scientific">Nocardiopsis rhodophaea</name>
    <dbReference type="NCBI Taxonomy" id="280238"/>
    <lineage>
        <taxon>Bacteria</taxon>
        <taxon>Bacillati</taxon>
        <taxon>Actinomycetota</taxon>
        <taxon>Actinomycetes</taxon>
        <taxon>Streptosporangiales</taxon>
        <taxon>Nocardiopsidaceae</taxon>
        <taxon>Nocardiopsis</taxon>
    </lineage>
</organism>
<evidence type="ECO:0000313" key="3">
    <source>
        <dbReference type="Proteomes" id="UP001501585"/>
    </source>
</evidence>
<proteinExistence type="predicted"/>
<evidence type="ECO:0000256" key="1">
    <source>
        <dbReference type="SAM" id="SignalP"/>
    </source>
</evidence>
<dbReference type="EMBL" id="BAAAPC010000012">
    <property type="protein sequence ID" value="GAA2001372.1"/>
    <property type="molecule type" value="Genomic_DNA"/>
</dbReference>
<feature type="signal peptide" evidence="1">
    <location>
        <begin position="1"/>
        <end position="24"/>
    </location>
</feature>
<accession>A0ABN2T888</accession>
<sequence length="160" mass="17670">MGHLASWKSRIALASAISSLSACGFGNPVADLDQGEADEKVEEYITESLSTLPEGAKLETVDGMRDSSCGDTENDNSGHVVRYKKYRILGLPAEDKEQNAESVLEYWKQRGYSLITDSRPERLMIRVETPDSFEIALRGDRGDDLTISAVSPCFSPYEDE</sequence>
<name>A0ABN2T888_9ACTN</name>
<feature type="chain" id="PRO_5046727291" description="Lipoprotein" evidence="1">
    <location>
        <begin position="25"/>
        <end position="160"/>
    </location>
</feature>
<keyword evidence="3" id="KW-1185">Reference proteome</keyword>
<dbReference type="Proteomes" id="UP001501585">
    <property type="component" value="Unassembled WGS sequence"/>
</dbReference>
<evidence type="ECO:0008006" key="4">
    <source>
        <dbReference type="Google" id="ProtNLM"/>
    </source>
</evidence>
<comment type="caution">
    <text evidence="2">The sequence shown here is derived from an EMBL/GenBank/DDBJ whole genome shotgun (WGS) entry which is preliminary data.</text>
</comment>
<protein>
    <recommendedName>
        <fullName evidence="4">Lipoprotein</fullName>
    </recommendedName>
</protein>